<dbReference type="Pfam" id="PF02260">
    <property type="entry name" value="FATC"/>
    <property type="match status" value="1"/>
</dbReference>
<dbReference type="GO" id="GO:0004674">
    <property type="term" value="F:protein serine/threonine kinase activity"/>
    <property type="evidence" value="ECO:0007669"/>
    <property type="project" value="TreeGrafter"/>
</dbReference>
<dbReference type="GO" id="GO:0005634">
    <property type="term" value="C:nucleus"/>
    <property type="evidence" value="ECO:0007669"/>
    <property type="project" value="TreeGrafter"/>
</dbReference>
<dbReference type="EMBL" id="HBEJ01012439">
    <property type="protein sequence ID" value="CAD8373091.1"/>
    <property type="molecule type" value="Transcribed_RNA"/>
</dbReference>
<evidence type="ECO:0000259" key="1">
    <source>
        <dbReference type="PROSITE" id="PS51190"/>
    </source>
</evidence>
<reference evidence="3" key="1">
    <citation type="submission" date="2021-01" db="EMBL/GenBank/DDBJ databases">
        <authorList>
            <person name="Corre E."/>
            <person name="Pelletier E."/>
            <person name="Niang G."/>
            <person name="Scheremetjew M."/>
            <person name="Finn R."/>
            <person name="Kale V."/>
            <person name="Holt S."/>
            <person name="Cochrane G."/>
            <person name="Meng A."/>
            <person name="Brown T."/>
            <person name="Cohen L."/>
        </authorList>
    </citation>
    <scope>NUCLEOTIDE SEQUENCE</scope>
    <source>
        <strain evidence="3">CCMP3303</strain>
    </source>
</reference>
<dbReference type="SMART" id="SM01343">
    <property type="entry name" value="FATC"/>
    <property type="match status" value="1"/>
</dbReference>
<evidence type="ECO:0000313" key="3">
    <source>
        <dbReference type="EMBL" id="CAD8373108.1"/>
    </source>
</evidence>
<name>A0A6U0K7H6_9STRA</name>
<dbReference type="InterPro" id="IPR003152">
    <property type="entry name" value="FATC_dom"/>
</dbReference>
<feature type="domain" description="FATC" evidence="1">
    <location>
        <begin position="115"/>
        <end position="147"/>
    </location>
</feature>
<dbReference type="PROSITE" id="PS51190">
    <property type="entry name" value="FATC"/>
    <property type="match status" value="1"/>
</dbReference>
<dbReference type="InterPro" id="IPR050517">
    <property type="entry name" value="DDR_Repair_Kinase"/>
</dbReference>
<accession>A0A6U0K7H6</accession>
<dbReference type="GO" id="GO:0031929">
    <property type="term" value="P:TOR signaling"/>
    <property type="evidence" value="ECO:0007669"/>
    <property type="project" value="TreeGrafter"/>
</dbReference>
<dbReference type="GO" id="GO:0031932">
    <property type="term" value="C:TORC2 complex"/>
    <property type="evidence" value="ECO:0007669"/>
    <property type="project" value="TreeGrafter"/>
</dbReference>
<dbReference type="EMBL" id="HBEJ01012450">
    <property type="protein sequence ID" value="CAD8373108.1"/>
    <property type="molecule type" value="Transcribed_RNA"/>
</dbReference>
<proteinExistence type="predicted"/>
<dbReference type="GO" id="GO:0031931">
    <property type="term" value="C:TORC1 complex"/>
    <property type="evidence" value="ECO:0007669"/>
    <property type="project" value="TreeGrafter"/>
</dbReference>
<sequence>MANPEQQGMSAAHARSLQMYNNMQSMAAAFSASARIASVTGGDANRAQATEGSLARSRVDRSVRQREILSLLEGAAEDGTLANDEALNEKALKVIRRVQNKLAGTDFLGPDEIGDSLDVQDQVQKLIVEATSSENLCQLFIGWCAFW</sequence>
<dbReference type="GO" id="GO:0005737">
    <property type="term" value="C:cytoplasm"/>
    <property type="evidence" value="ECO:0007669"/>
    <property type="project" value="TreeGrafter"/>
</dbReference>
<dbReference type="PANTHER" id="PTHR11139">
    <property type="entry name" value="ATAXIA TELANGIECTASIA MUTATED ATM -RELATED"/>
    <property type="match status" value="1"/>
</dbReference>
<evidence type="ECO:0000313" key="2">
    <source>
        <dbReference type="EMBL" id="CAD8373091.1"/>
    </source>
</evidence>
<gene>
    <name evidence="2" type="ORF">MPOL1434_LOCUS7285</name>
    <name evidence="3" type="ORF">MPOL1434_LOCUS7294</name>
</gene>
<dbReference type="GO" id="GO:0016242">
    <property type="term" value="P:negative regulation of macroautophagy"/>
    <property type="evidence" value="ECO:0007669"/>
    <property type="project" value="TreeGrafter"/>
</dbReference>
<organism evidence="3">
    <name type="scientific">Minutocellus polymorphus</name>
    <dbReference type="NCBI Taxonomy" id="265543"/>
    <lineage>
        <taxon>Eukaryota</taxon>
        <taxon>Sar</taxon>
        <taxon>Stramenopiles</taxon>
        <taxon>Ochrophyta</taxon>
        <taxon>Bacillariophyta</taxon>
        <taxon>Mediophyceae</taxon>
        <taxon>Cymatosirophycidae</taxon>
        <taxon>Cymatosirales</taxon>
        <taxon>Cymatosiraceae</taxon>
        <taxon>Minutocellus</taxon>
    </lineage>
</organism>
<dbReference type="AlphaFoldDB" id="A0A6U0K7H6"/>
<protein>
    <recommendedName>
        <fullName evidence="1">FATC domain-containing protein</fullName>
    </recommendedName>
</protein>
<dbReference type="PANTHER" id="PTHR11139:SF9">
    <property type="entry name" value="SERINE_THREONINE-PROTEIN KINASE MTOR"/>
    <property type="match status" value="1"/>
</dbReference>